<dbReference type="NCBIfam" id="TIGR02937">
    <property type="entry name" value="sigma70-ECF"/>
    <property type="match status" value="1"/>
</dbReference>
<organism evidence="8 9">
    <name type="scientific">Ruminococcus albus</name>
    <dbReference type="NCBI Taxonomy" id="1264"/>
    <lineage>
        <taxon>Bacteria</taxon>
        <taxon>Bacillati</taxon>
        <taxon>Bacillota</taxon>
        <taxon>Clostridia</taxon>
        <taxon>Eubacteriales</taxon>
        <taxon>Oscillospiraceae</taxon>
        <taxon>Ruminococcus</taxon>
    </lineage>
</organism>
<keyword evidence="2" id="KW-0805">Transcription regulation</keyword>
<dbReference type="Proteomes" id="UP000182192">
    <property type="component" value="Unassembled WGS sequence"/>
</dbReference>
<evidence type="ECO:0000313" key="8">
    <source>
        <dbReference type="EMBL" id="SFB94232.1"/>
    </source>
</evidence>
<reference evidence="8 9" key="1">
    <citation type="submission" date="2016-10" db="EMBL/GenBank/DDBJ databases">
        <authorList>
            <person name="de Groot N.N."/>
        </authorList>
    </citation>
    <scope>NUCLEOTIDE SEQUENCE [LARGE SCALE GENOMIC DNA]</scope>
    <source>
        <strain evidence="8 9">AR67</strain>
    </source>
</reference>
<evidence type="ECO:0000256" key="4">
    <source>
        <dbReference type="ARBA" id="ARBA00023125"/>
    </source>
</evidence>
<evidence type="ECO:0000256" key="1">
    <source>
        <dbReference type="ARBA" id="ARBA00010641"/>
    </source>
</evidence>
<dbReference type="SUPFAM" id="SSF88946">
    <property type="entry name" value="Sigma2 domain of RNA polymerase sigma factors"/>
    <property type="match status" value="1"/>
</dbReference>
<dbReference type="Gene3D" id="1.10.10.10">
    <property type="entry name" value="Winged helix-like DNA-binding domain superfamily/Winged helix DNA-binding domain"/>
    <property type="match status" value="1"/>
</dbReference>
<dbReference type="RefSeq" id="WP_074960335.1">
    <property type="nucleotide sequence ID" value="NZ_FOKQ01000005.1"/>
</dbReference>
<dbReference type="InterPro" id="IPR013325">
    <property type="entry name" value="RNA_pol_sigma_r2"/>
</dbReference>
<evidence type="ECO:0000256" key="5">
    <source>
        <dbReference type="ARBA" id="ARBA00023163"/>
    </source>
</evidence>
<feature type="domain" description="RNA polymerase sigma-70 region 2" evidence="6">
    <location>
        <begin position="30"/>
        <end position="86"/>
    </location>
</feature>
<evidence type="ECO:0000256" key="3">
    <source>
        <dbReference type="ARBA" id="ARBA00023082"/>
    </source>
</evidence>
<proteinExistence type="inferred from homology"/>
<evidence type="ECO:0000259" key="7">
    <source>
        <dbReference type="Pfam" id="PF08281"/>
    </source>
</evidence>
<dbReference type="InterPro" id="IPR039425">
    <property type="entry name" value="RNA_pol_sigma-70-like"/>
</dbReference>
<keyword evidence="5" id="KW-0804">Transcription</keyword>
<keyword evidence="3" id="KW-0731">Sigma factor</keyword>
<name>A0A1I1F5L6_RUMAL</name>
<dbReference type="InterPro" id="IPR014284">
    <property type="entry name" value="RNA_pol_sigma-70_dom"/>
</dbReference>
<dbReference type="Pfam" id="PF04542">
    <property type="entry name" value="Sigma70_r2"/>
    <property type="match status" value="1"/>
</dbReference>
<dbReference type="GO" id="GO:0016987">
    <property type="term" value="F:sigma factor activity"/>
    <property type="evidence" value="ECO:0007669"/>
    <property type="project" value="UniProtKB-KW"/>
</dbReference>
<dbReference type="Pfam" id="PF08281">
    <property type="entry name" value="Sigma70_r4_2"/>
    <property type="match status" value="1"/>
</dbReference>
<dbReference type="SUPFAM" id="SSF88659">
    <property type="entry name" value="Sigma3 and sigma4 domains of RNA polymerase sigma factors"/>
    <property type="match status" value="1"/>
</dbReference>
<evidence type="ECO:0000313" key="9">
    <source>
        <dbReference type="Proteomes" id="UP000182192"/>
    </source>
</evidence>
<gene>
    <name evidence="8" type="ORF">SAMN02910406_00867</name>
</gene>
<dbReference type="PANTHER" id="PTHR43133:SF8">
    <property type="entry name" value="RNA POLYMERASE SIGMA FACTOR HI_1459-RELATED"/>
    <property type="match status" value="1"/>
</dbReference>
<accession>A0A1I1F5L6</accession>
<dbReference type="AlphaFoldDB" id="A0A1I1F5L6"/>
<dbReference type="GO" id="GO:0003677">
    <property type="term" value="F:DNA binding"/>
    <property type="evidence" value="ECO:0007669"/>
    <property type="project" value="UniProtKB-KW"/>
</dbReference>
<dbReference type="InterPro" id="IPR007627">
    <property type="entry name" value="RNA_pol_sigma70_r2"/>
</dbReference>
<feature type="domain" description="RNA polymerase sigma factor 70 region 4 type 2" evidence="7">
    <location>
        <begin position="129"/>
        <end position="175"/>
    </location>
</feature>
<dbReference type="InterPro" id="IPR013249">
    <property type="entry name" value="RNA_pol_sigma70_r4_t2"/>
</dbReference>
<sequence>MEDDQIIDMYINRDENAVAMTESKYEVYCRSVASRILSTREDTDEALNDTWLAAWNAIPPHKPNNLRTFLAKLTRNISLNKVRSAKAMKRGPAEVRVVFEEIEEWLRSCDDTEQKISEQAVAESINGFLDGISETERNVFIRRYWYMQPISEIADYHGFSESKVKSMLFRMRKKLYSKMEKEELI</sequence>
<dbReference type="PANTHER" id="PTHR43133">
    <property type="entry name" value="RNA POLYMERASE ECF-TYPE SIGMA FACTO"/>
    <property type="match status" value="1"/>
</dbReference>
<evidence type="ECO:0000256" key="2">
    <source>
        <dbReference type="ARBA" id="ARBA00023015"/>
    </source>
</evidence>
<dbReference type="InterPro" id="IPR013324">
    <property type="entry name" value="RNA_pol_sigma_r3/r4-like"/>
</dbReference>
<dbReference type="EMBL" id="FOKQ01000005">
    <property type="protein sequence ID" value="SFB94232.1"/>
    <property type="molecule type" value="Genomic_DNA"/>
</dbReference>
<comment type="similarity">
    <text evidence="1">Belongs to the sigma-70 factor family. ECF subfamily.</text>
</comment>
<protein>
    <submittedName>
        <fullName evidence="8">RNA polymerase sigma-70 factor, ECF subfamily</fullName>
    </submittedName>
</protein>
<keyword evidence="4" id="KW-0238">DNA-binding</keyword>
<evidence type="ECO:0000259" key="6">
    <source>
        <dbReference type="Pfam" id="PF04542"/>
    </source>
</evidence>
<dbReference type="InterPro" id="IPR036388">
    <property type="entry name" value="WH-like_DNA-bd_sf"/>
</dbReference>
<dbReference type="Gene3D" id="1.10.1740.10">
    <property type="match status" value="1"/>
</dbReference>
<dbReference type="GO" id="GO:0006352">
    <property type="term" value="P:DNA-templated transcription initiation"/>
    <property type="evidence" value="ECO:0007669"/>
    <property type="project" value="InterPro"/>
</dbReference>